<evidence type="ECO:0000259" key="9">
    <source>
        <dbReference type="PROSITE" id="PS50011"/>
    </source>
</evidence>
<dbReference type="Pfam" id="PF00069">
    <property type="entry name" value="Pkinase"/>
    <property type="match status" value="1"/>
</dbReference>
<dbReference type="GeneID" id="77810125"/>
<comment type="catalytic activity">
    <reaction evidence="8">
        <text>L-seryl-[protein] + ATP = O-phospho-L-seryl-[protein] + ADP + H(+)</text>
        <dbReference type="Rhea" id="RHEA:17989"/>
        <dbReference type="Rhea" id="RHEA-COMP:9863"/>
        <dbReference type="Rhea" id="RHEA-COMP:11604"/>
        <dbReference type="ChEBI" id="CHEBI:15378"/>
        <dbReference type="ChEBI" id="CHEBI:29999"/>
        <dbReference type="ChEBI" id="CHEBI:30616"/>
        <dbReference type="ChEBI" id="CHEBI:83421"/>
        <dbReference type="ChEBI" id="CHEBI:456216"/>
        <dbReference type="EC" id="2.7.11.1"/>
    </reaction>
</comment>
<name>A0ABY7CI54_9BASI</name>
<keyword evidence="3" id="KW-0808">Transferase</keyword>
<keyword evidence="11" id="KW-1185">Reference proteome</keyword>
<keyword evidence="2" id="KW-0723">Serine/threonine-protein kinase</keyword>
<dbReference type="InterPro" id="IPR011009">
    <property type="entry name" value="Kinase-like_dom_sf"/>
</dbReference>
<organism evidence="10 11">
    <name type="scientific">Puccinia triticina</name>
    <dbReference type="NCBI Taxonomy" id="208348"/>
    <lineage>
        <taxon>Eukaryota</taxon>
        <taxon>Fungi</taxon>
        <taxon>Dikarya</taxon>
        <taxon>Basidiomycota</taxon>
        <taxon>Pucciniomycotina</taxon>
        <taxon>Pucciniomycetes</taxon>
        <taxon>Pucciniales</taxon>
        <taxon>Pucciniaceae</taxon>
        <taxon>Puccinia</taxon>
    </lineage>
</organism>
<dbReference type="RefSeq" id="XP_053020448.1">
    <property type="nucleotide sequence ID" value="XM_053169230.1"/>
</dbReference>
<evidence type="ECO:0000313" key="10">
    <source>
        <dbReference type="EMBL" id="WAQ84893.1"/>
    </source>
</evidence>
<sequence length="166" mass="18785">MTWSLSSHHTRARLPPKLKNSVFASQPTSAGSVSYTPPEQLRSEIPLASPFLDIWVLGCVLYGLRQGHLPFEDDFELRLRLKIMNSQFEFPGALVVTLAYKSWREAEKKKVVAKLLQGCLAVDQESRWVVSEIGCSPWLDRAPPPHPRQTGSMIFLISILCKPKVW</sequence>
<accession>A0ABY7CI54</accession>
<dbReference type="PANTHER" id="PTHR24343">
    <property type="entry name" value="SERINE/THREONINE KINASE"/>
    <property type="match status" value="1"/>
</dbReference>
<evidence type="ECO:0000256" key="5">
    <source>
        <dbReference type="ARBA" id="ARBA00022777"/>
    </source>
</evidence>
<evidence type="ECO:0000256" key="3">
    <source>
        <dbReference type="ARBA" id="ARBA00022679"/>
    </source>
</evidence>
<proteinExistence type="predicted"/>
<dbReference type="Gene3D" id="1.10.510.10">
    <property type="entry name" value="Transferase(Phosphotransferase) domain 1"/>
    <property type="match status" value="1"/>
</dbReference>
<dbReference type="EMBL" id="CP110425">
    <property type="protein sequence ID" value="WAQ84893.1"/>
    <property type="molecule type" value="Genomic_DNA"/>
</dbReference>
<evidence type="ECO:0000256" key="4">
    <source>
        <dbReference type="ARBA" id="ARBA00022741"/>
    </source>
</evidence>
<comment type="catalytic activity">
    <reaction evidence="7">
        <text>L-threonyl-[protein] + ATP = O-phospho-L-threonyl-[protein] + ADP + H(+)</text>
        <dbReference type="Rhea" id="RHEA:46608"/>
        <dbReference type="Rhea" id="RHEA-COMP:11060"/>
        <dbReference type="Rhea" id="RHEA-COMP:11605"/>
        <dbReference type="ChEBI" id="CHEBI:15378"/>
        <dbReference type="ChEBI" id="CHEBI:30013"/>
        <dbReference type="ChEBI" id="CHEBI:30616"/>
        <dbReference type="ChEBI" id="CHEBI:61977"/>
        <dbReference type="ChEBI" id="CHEBI:456216"/>
        <dbReference type="EC" id="2.7.11.1"/>
    </reaction>
</comment>
<gene>
    <name evidence="10" type="ORF">PtA15_5A466</name>
</gene>
<dbReference type="InterPro" id="IPR000719">
    <property type="entry name" value="Prot_kinase_dom"/>
</dbReference>
<dbReference type="PANTHER" id="PTHR24343:SF324">
    <property type="entry name" value="SERINE_THREONINE-PROTEIN KINASE PRR1"/>
    <property type="match status" value="1"/>
</dbReference>
<dbReference type="EC" id="2.7.11.1" evidence="1"/>
<evidence type="ECO:0000256" key="8">
    <source>
        <dbReference type="ARBA" id="ARBA00048679"/>
    </source>
</evidence>
<evidence type="ECO:0000256" key="2">
    <source>
        <dbReference type="ARBA" id="ARBA00022527"/>
    </source>
</evidence>
<reference evidence="10" key="1">
    <citation type="submission" date="2022-10" db="EMBL/GenBank/DDBJ databases">
        <title>Puccinia triticina Genome sequencing and assembly.</title>
        <authorList>
            <person name="Li C."/>
        </authorList>
    </citation>
    <scope>NUCLEOTIDE SEQUENCE</scope>
    <source>
        <strain evidence="10">Pt15</strain>
    </source>
</reference>
<keyword evidence="4" id="KW-0547">Nucleotide-binding</keyword>
<protein>
    <recommendedName>
        <fullName evidence="1">non-specific serine/threonine protein kinase</fullName>
        <ecNumber evidence="1">2.7.11.1</ecNumber>
    </recommendedName>
</protein>
<evidence type="ECO:0000256" key="6">
    <source>
        <dbReference type="ARBA" id="ARBA00022840"/>
    </source>
</evidence>
<keyword evidence="5" id="KW-0418">Kinase</keyword>
<evidence type="ECO:0000313" key="11">
    <source>
        <dbReference type="Proteomes" id="UP001164743"/>
    </source>
</evidence>
<dbReference type="Proteomes" id="UP001164743">
    <property type="component" value="Chromosome 5A"/>
</dbReference>
<feature type="domain" description="Protein kinase" evidence="9">
    <location>
        <begin position="1"/>
        <end position="139"/>
    </location>
</feature>
<evidence type="ECO:0000256" key="7">
    <source>
        <dbReference type="ARBA" id="ARBA00047899"/>
    </source>
</evidence>
<dbReference type="SUPFAM" id="SSF56112">
    <property type="entry name" value="Protein kinase-like (PK-like)"/>
    <property type="match status" value="1"/>
</dbReference>
<keyword evidence="6" id="KW-0067">ATP-binding</keyword>
<dbReference type="PROSITE" id="PS50011">
    <property type="entry name" value="PROTEIN_KINASE_DOM"/>
    <property type="match status" value="1"/>
</dbReference>
<evidence type="ECO:0000256" key="1">
    <source>
        <dbReference type="ARBA" id="ARBA00012513"/>
    </source>
</evidence>